<dbReference type="Proteomes" id="UP000554482">
    <property type="component" value="Unassembled WGS sequence"/>
</dbReference>
<comment type="caution">
    <text evidence="1">The sequence shown here is derived from an EMBL/GenBank/DDBJ whole genome shotgun (WGS) entry which is preliminary data.</text>
</comment>
<gene>
    <name evidence="1" type="ORF">FRX31_025325</name>
</gene>
<name>A0A7J6VIZ4_THATH</name>
<organism evidence="1 2">
    <name type="scientific">Thalictrum thalictroides</name>
    <name type="common">Rue-anemone</name>
    <name type="synonym">Anemone thalictroides</name>
    <dbReference type="NCBI Taxonomy" id="46969"/>
    <lineage>
        <taxon>Eukaryota</taxon>
        <taxon>Viridiplantae</taxon>
        <taxon>Streptophyta</taxon>
        <taxon>Embryophyta</taxon>
        <taxon>Tracheophyta</taxon>
        <taxon>Spermatophyta</taxon>
        <taxon>Magnoliopsida</taxon>
        <taxon>Ranunculales</taxon>
        <taxon>Ranunculaceae</taxon>
        <taxon>Thalictroideae</taxon>
        <taxon>Thalictrum</taxon>
    </lineage>
</organism>
<reference evidence="1 2" key="1">
    <citation type="submission" date="2020-06" db="EMBL/GenBank/DDBJ databases">
        <title>Transcriptomic and genomic resources for Thalictrum thalictroides and T. hernandezii: Facilitating candidate gene discovery in an emerging model plant lineage.</title>
        <authorList>
            <person name="Arias T."/>
            <person name="Riano-Pachon D.M."/>
            <person name="Di Stilio V.S."/>
        </authorList>
    </citation>
    <scope>NUCLEOTIDE SEQUENCE [LARGE SCALE GENOMIC DNA]</scope>
    <source>
        <strain evidence="2">cv. WT478/WT964</strain>
        <tissue evidence="1">Leaves</tissue>
    </source>
</reference>
<protein>
    <submittedName>
        <fullName evidence="1">Uncharacterized protein</fullName>
    </submittedName>
</protein>
<evidence type="ECO:0000313" key="1">
    <source>
        <dbReference type="EMBL" id="KAF5185089.1"/>
    </source>
</evidence>
<keyword evidence="2" id="KW-1185">Reference proteome</keyword>
<accession>A0A7J6VIZ4</accession>
<sequence length="63" mass="7183">MDKAKVQQMRLAPAFLGRKTTFRPSKSGFYLFFRSGFNRVLAPNSDLDETYTFLDGKGQSKTD</sequence>
<proteinExistence type="predicted"/>
<dbReference type="AlphaFoldDB" id="A0A7J6VIZ4"/>
<dbReference type="EMBL" id="JABWDY010031180">
    <property type="protein sequence ID" value="KAF5185089.1"/>
    <property type="molecule type" value="Genomic_DNA"/>
</dbReference>
<evidence type="ECO:0000313" key="2">
    <source>
        <dbReference type="Proteomes" id="UP000554482"/>
    </source>
</evidence>